<gene>
    <name evidence="4" type="ORF">SAMN04487928_12211</name>
</gene>
<evidence type="ECO:0000256" key="1">
    <source>
        <dbReference type="ARBA" id="ARBA00022801"/>
    </source>
</evidence>
<feature type="domain" description="Nudix hydrolase" evidence="3">
    <location>
        <begin position="200"/>
        <end position="332"/>
    </location>
</feature>
<organism evidence="4 5">
    <name type="scientific">Butyrivibrio proteoclasticus</name>
    <dbReference type="NCBI Taxonomy" id="43305"/>
    <lineage>
        <taxon>Bacteria</taxon>
        <taxon>Bacillati</taxon>
        <taxon>Bacillota</taxon>
        <taxon>Clostridia</taxon>
        <taxon>Lachnospirales</taxon>
        <taxon>Lachnospiraceae</taxon>
        <taxon>Butyrivibrio</taxon>
    </lineage>
</organism>
<evidence type="ECO:0000256" key="2">
    <source>
        <dbReference type="RuleBase" id="RU003476"/>
    </source>
</evidence>
<comment type="similarity">
    <text evidence="2">Belongs to the Nudix hydrolase family.</text>
</comment>
<dbReference type="SUPFAM" id="SSF52972">
    <property type="entry name" value="ITPase-like"/>
    <property type="match status" value="1"/>
</dbReference>
<dbReference type="OrthoDB" id="9793950at2"/>
<dbReference type="Pfam" id="PF01725">
    <property type="entry name" value="Ham1p_like"/>
    <property type="match status" value="1"/>
</dbReference>
<dbReference type="GO" id="GO:0006754">
    <property type="term" value="P:ATP biosynthetic process"/>
    <property type="evidence" value="ECO:0007669"/>
    <property type="project" value="TreeGrafter"/>
</dbReference>
<dbReference type="InterPro" id="IPR000086">
    <property type="entry name" value="NUDIX_hydrolase_dom"/>
</dbReference>
<dbReference type="Gene3D" id="3.90.79.10">
    <property type="entry name" value="Nucleoside Triphosphate Pyrophosphohydrolase"/>
    <property type="match status" value="1"/>
</dbReference>
<dbReference type="GO" id="GO:0047429">
    <property type="term" value="F:nucleoside triphosphate diphosphatase activity"/>
    <property type="evidence" value="ECO:0007669"/>
    <property type="project" value="InterPro"/>
</dbReference>
<dbReference type="PANTHER" id="PTHR21340">
    <property type="entry name" value="DIADENOSINE 5,5-P1,P4-TETRAPHOSPHATE PYROPHOSPHOHYDROLASE MUTT"/>
    <property type="match status" value="1"/>
</dbReference>
<name>A0A1I5WEV3_9FIRM</name>
<dbReference type="AlphaFoldDB" id="A0A1I5WEV3"/>
<evidence type="ECO:0000313" key="4">
    <source>
        <dbReference type="EMBL" id="SFQ18138.1"/>
    </source>
</evidence>
<dbReference type="InterPro" id="IPR029001">
    <property type="entry name" value="ITPase-like_fam"/>
</dbReference>
<dbReference type="PANTHER" id="PTHR21340:SF0">
    <property type="entry name" value="BIS(5'-NUCLEOSYL)-TETRAPHOSPHATASE [ASYMMETRICAL]"/>
    <property type="match status" value="1"/>
</dbReference>
<dbReference type="GO" id="GO:0004081">
    <property type="term" value="F:bis(5'-nucleosyl)-tetraphosphatase (asymmetrical) activity"/>
    <property type="evidence" value="ECO:0007669"/>
    <property type="project" value="TreeGrafter"/>
</dbReference>
<dbReference type="InterPro" id="IPR020084">
    <property type="entry name" value="NUDIX_hydrolase_CS"/>
</dbReference>
<dbReference type="InterPro" id="IPR020476">
    <property type="entry name" value="Nudix_hydrolase"/>
</dbReference>
<dbReference type="GO" id="GO:0006167">
    <property type="term" value="P:AMP biosynthetic process"/>
    <property type="evidence" value="ECO:0007669"/>
    <property type="project" value="TreeGrafter"/>
</dbReference>
<dbReference type="SUPFAM" id="SSF55811">
    <property type="entry name" value="Nudix"/>
    <property type="match status" value="1"/>
</dbReference>
<dbReference type="PROSITE" id="PS00893">
    <property type="entry name" value="NUDIX_BOX"/>
    <property type="match status" value="1"/>
</dbReference>
<protein>
    <submittedName>
        <fullName evidence="4">Ham1 family protein</fullName>
    </submittedName>
</protein>
<dbReference type="PRINTS" id="PR00502">
    <property type="entry name" value="NUDIXFAMILY"/>
</dbReference>
<dbReference type="Gene3D" id="3.90.950.10">
    <property type="match status" value="1"/>
</dbReference>
<dbReference type="InterPro" id="IPR051325">
    <property type="entry name" value="Nudix_hydrolase_domain"/>
</dbReference>
<dbReference type="InterPro" id="IPR015797">
    <property type="entry name" value="NUDIX_hydrolase-like_dom_sf"/>
</dbReference>
<proteinExistence type="inferred from homology"/>
<keyword evidence="1 2" id="KW-0378">Hydrolase</keyword>
<sequence>MQLLYATGNESKICNMRYRLTGYDVEIITPKDLGIHIDVDESGSTPIENARLKAKAYYEETGLPTLAADSGLFVDDIPADAQPGLFVRRVNGKTLSEDEMITHYSNLAARYGGKLNARYITGLVLMVDGQEYTAEIPDDDFIITCEPNPNRQHRGNPLDVVTICPANSKYFNDCSLDELSVLASSFDKKCIKFLQESHIIPEKSCGGIVYKIVNGEAEYLLVEETSGFISFPKGHIEIGETEEETAIREIREETGLELSLLPRFREIQEYYPTERPNVKRQVVLFLAEYSDQVPYIMQPEEVISLKSLRLDEALSVLEYDEPKRNLLEADKYIKGKL</sequence>
<evidence type="ECO:0000313" key="5">
    <source>
        <dbReference type="Proteomes" id="UP000182624"/>
    </source>
</evidence>
<dbReference type="Proteomes" id="UP000182624">
    <property type="component" value="Unassembled WGS sequence"/>
</dbReference>
<dbReference type="PROSITE" id="PS51462">
    <property type="entry name" value="NUDIX"/>
    <property type="match status" value="1"/>
</dbReference>
<reference evidence="5" key="1">
    <citation type="submission" date="2016-10" db="EMBL/GenBank/DDBJ databases">
        <authorList>
            <person name="Varghese N."/>
            <person name="Submissions S."/>
        </authorList>
    </citation>
    <scope>NUCLEOTIDE SEQUENCE [LARGE SCALE GENOMIC DNA]</scope>
    <source>
        <strain evidence="5">P18</strain>
    </source>
</reference>
<dbReference type="EMBL" id="FOXO01000022">
    <property type="protein sequence ID" value="SFQ18138.1"/>
    <property type="molecule type" value="Genomic_DNA"/>
</dbReference>
<keyword evidence="5" id="KW-1185">Reference proteome</keyword>
<dbReference type="InterPro" id="IPR002637">
    <property type="entry name" value="RdgB/HAM1"/>
</dbReference>
<dbReference type="RefSeq" id="WP_074889848.1">
    <property type="nucleotide sequence ID" value="NZ_FOXO01000022.1"/>
</dbReference>
<evidence type="ECO:0000259" key="3">
    <source>
        <dbReference type="PROSITE" id="PS51462"/>
    </source>
</evidence>
<dbReference type="GO" id="GO:0009143">
    <property type="term" value="P:nucleoside triphosphate catabolic process"/>
    <property type="evidence" value="ECO:0007669"/>
    <property type="project" value="InterPro"/>
</dbReference>
<dbReference type="Pfam" id="PF00293">
    <property type="entry name" value="NUDIX"/>
    <property type="match status" value="1"/>
</dbReference>
<accession>A0A1I5WEV3</accession>